<dbReference type="EMBL" id="BAAAMU010000123">
    <property type="protein sequence ID" value="GAA1681128.1"/>
    <property type="molecule type" value="Genomic_DNA"/>
</dbReference>
<evidence type="ECO:0000313" key="1">
    <source>
        <dbReference type="EMBL" id="GAA1681128.1"/>
    </source>
</evidence>
<dbReference type="Proteomes" id="UP001500064">
    <property type="component" value="Unassembled WGS sequence"/>
</dbReference>
<proteinExistence type="predicted"/>
<comment type="caution">
    <text evidence="1">The sequence shown here is derived from an EMBL/GenBank/DDBJ whole genome shotgun (WGS) entry which is preliminary data.</text>
</comment>
<protein>
    <recommendedName>
        <fullName evidence="3">Barstar (barnase inhibitor) domain-containing protein</fullName>
    </recommendedName>
</protein>
<organism evidence="1 2">
    <name type="scientific">Nonomuraea maheshkhaliensis</name>
    <dbReference type="NCBI Taxonomy" id="419590"/>
    <lineage>
        <taxon>Bacteria</taxon>
        <taxon>Bacillati</taxon>
        <taxon>Actinomycetota</taxon>
        <taxon>Actinomycetes</taxon>
        <taxon>Streptosporangiales</taxon>
        <taxon>Streptosporangiaceae</taxon>
        <taxon>Nonomuraea</taxon>
    </lineage>
</organism>
<evidence type="ECO:0008006" key="3">
    <source>
        <dbReference type="Google" id="ProtNLM"/>
    </source>
</evidence>
<name>A0ABN2H3T2_9ACTN</name>
<gene>
    <name evidence="1" type="ORF">GCM10009733_092330</name>
</gene>
<accession>A0ABN2H3T2</accession>
<evidence type="ECO:0000313" key="2">
    <source>
        <dbReference type="Proteomes" id="UP001500064"/>
    </source>
</evidence>
<reference evidence="1 2" key="1">
    <citation type="journal article" date="2019" name="Int. J. Syst. Evol. Microbiol.">
        <title>The Global Catalogue of Microorganisms (GCM) 10K type strain sequencing project: providing services to taxonomists for standard genome sequencing and annotation.</title>
        <authorList>
            <consortium name="The Broad Institute Genomics Platform"/>
            <consortium name="The Broad Institute Genome Sequencing Center for Infectious Disease"/>
            <person name="Wu L."/>
            <person name="Ma J."/>
        </authorList>
    </citation>
    <scope>NUCLEOTIDE SEQUENCE [LARGE SCALE GENOMIC DNA]</scope>
    <source>
        <strain evidence="1 2">JCM 13929</strain>
    </source>
</reference>
<keyword evidence="2" id="KW-1185">Reference proteome</keyword>
<sequence>MELGNMPQVKDWTADVGFFDLRTFILSNVSVAEAFSVATLLCPRFIEYRDCVFLEFAFEENSVNSWFNELKGDRAKVEAVVNHVHLWDFFAPASEADNEALQDFAARMAETWRHSARKQFPQRKFVVEANDGLNDYGPTVVIYSA</sequence>